<dbReference type="AlphaFoldDB" id="A0A834M4H1"/>
<evidence type="ECO:0000313" key="2">
    <source>
        <dbReference type="EMBL" id="KAF7264780.1"/>
    </source>
</evidence>
<proteinExistence type="predicted"/>
<reference evidence="1" key="1">
    <citation type="submission" date="2020-08" db="EMBL/GenBank/DDBJ databases">
        <title>Genome sequencing and assembly of the red palm weevil Rhynchophorus ferrugineus.</title>
        <authorList>
            <person name="Dias G.B."/>
            <person name="Bergman C.M."/>
            <person name="Manee M."/>
        </authorList>
    </citation>
    <scope>NUCLEOTIDE SEQUENCE</scope>
    <source>
        <strain evidence="1">AA-2017</strain>
        <tissue evidence="1">Whole larva</tissue>
    </source>
</reference>
<organism evidence="1 3">
    <name type="scientific">Rhynchophorus ferrugineus</name>
    <name type="common">Red palm weevil</name>
    <name type="synonym">Curculio ferrugineus</name>
    <dbReference type="NCBI Taxonomy" id="354439"/>
    <lineage>
        <taxon>Eukaryota</taxon>
        <taxon>Metazoa</taxon>
        <taxon>Ecdysozoa</taxon>
        <taxon>Arthropoda</taxon>
        <taxon>Hexapoda</taxon>
        <taxon>Insecta</taxon>
        <taxon>Pterygota</taxon>
        <taxon>Neoptera</taxon>
        <taxon>Endopterygota</taxon>
        <taxon>Coleoptera</taxon>
        <taxon>Polyphaga</taxon>
        <taxon>Cucujiformia</taxon>
        <taxon>Curculionidae</taxon>
        <taxon>Dryophthorinae</taxon>
        <taxon>Rhynchophorus</taxon>
    </lineage>
</organism>
<gene>
    <name evidence="2" type="ORF">GWI33_022363</name>
    <name evidence="1" type="ORF">GWI33_022364</name>
</gene>
<evidence type="ECO:0000313" key="3">
    <source>
        <dbReference type="Proteomes" id="UP000625711"/>
    </source>
</evidence>
<name>A0A834M4H1_RHYFE</name>
<accession>A0A834M4H1</accession>
<dbReference type="EMBL" id="JAACXV010015951">
    <property type="protein sequence ID" value="KAF7264779.1"/>
    <property type="molecule type" value="Genomic_DNA"/>
</dbReference>
<keyword evidence="3" id="KW-1185">Reference proteome</keyword>
<dbReference type="Proteomes" id="UP000625711">
    <property type="component" value="Unassembled WGS sequence"/>
</dbReference>
<dbReference type="EMBL" id="JAACXV010015950">
    <property type="protein sequence ID" value="KAF7264780.1"/>
    <property type="molecule type" value="Genomic_DNA"/>
</dbReference>
<comment type="caution">
    <text evidence="1">The sequence shown here is derived from an EMBL/GenBank/DDBJ whole genome shotgun (WGS) entry which is preliminary data.</text>
</comment>
<evidence type="ECO:0000313" key="1">
    <source>
        <dbReference type="EMBL" id="KAF7264779.1"/>
    </source>
</evidence>
<sequence>MIDDDLLVAGKGAAEGYNGSIVDFEGLNGIFRYRSAGDDTGRYRGLLRLINRIIGSLTSQTGDILFEFGGYKASELRLL</sequence>
<protein>
    <submittedName>
        <fullName evidence="1">Uncharacterized protein</fullName>
    </submittedName>
</protein>